<comment type="caution">
    <text evidence="1">The sequence shown here is derived from an EMBL/GenBank/DDBJ whole genome shotgun (WGS) entry which is preliminary data.</text>
</comment>
<proteinExistence type="predicted"/>
<name>A0ABQ6LN98_9RHOB</name>
<dbReference type="PANTHER" id="PTHR38767:SF1">
    <property type="entry name" value="DNA POLYMERASE III SUBUNIT CHI"/>
    <property type="match status" value="1"/>
</dbReference>
<gene>
    <name evidence="1" type="ORF">LNKW23_15110</name>
</gene>
<evidence type="ECO:0000313" key="1">
    <source>
        <dbReference type="EMBL" id="GMG82298.1"/>
    </source>
</evidence>
<organism evidence="1 2">
    <name type="scientific">Paralimibaculum aggregatum</name>
    <dbReference type="NCBI Taxonomy" id="3036245"/>
    <lineage>
        <taxon>Bacteria</taxon>
        <taxon>Pseudomonadati</taxon>
        <taxon>Pseudomonadota</taxon>
        <taxon>Alphaproteobacteria</taxon>
        <taxon>Rhodobacterales</taxon>
        <taxon>Paracoccaceae</taxon>
        <taxon>Paralimibaculum</taxon>
    </lineage>
</organism>
<dbReference type="PANTHER" id="PTHR38767">
    <property type="entry name" value="DNA POLYMERASE III SUBUNIT CHI"/>
    <property type="match status" value="1"/>
</dbReference>
<sequence>MAEVRFYHLTGSTLEQVLPVMLERCLERGWRAVLRGASQPRLEALDRLLWTWRDESFLPHGLAGAAPEGPEVHPVWLTAGEELPAGTAALFLIDGAAFAAEVASGLETVALLFDGRDPAAVDRARADWRQVVAAGLKAVYWAEDGNGGWVRRAEAGGTSRS</sequence>
<protein>
    <submittedName>
        <fullName evidence="1">DNA polymerase III subunit chi</fullName>
    </submittedName>
</protein>
<evidence type="ECO:0000313" key="2">
    <source>
        <dbReference type="Proteomes" id="UP001239909"/>
    </source>
</evidence>
<dbReference type="Proteomes" id="UP001239909">
    <property type="component" value="Unassembled WGS sequence"/>
</dbReference>
<dbReference type="InterPro" id="IPR007459">
    <property type="entry name" value="DNA_pol3_chi"/>
</dbReference>
<accession>A0ABQ6LN98</accession>
<dbReference type="Pfam" id="PF04364">
    <property type="entry name" value="DNA_pol3_chi"/>
    <property type="match status" value="1"/>
</dbReference>
<dbReference type="RefSeq" id="WP_285671068.1">
    <property type="nucleotide sequence ID" value="NZ_BSYI01000009.1"/>
</dbReference>
<dbReference type="Gene3D" id="3.40.50.10110">
    <property type="entry name" value="DNA polymerase III subunit chi"/>
    <property type="match status" value="1"/>
</dbReference>
<dbReference type="SUPFAM" id="SSF102400">
    <property type="entry name" value="DNA polymerase III chi subunit"/>
    <property type="match status" value="1"/>
</dbReference>
<dbReference type="InterPro" id="IPR036768">
    <property type="entry name" value="PolIII_chi_sf"/>
</dbReference>
<keyword evidence="2" id="KW-1185">Reference proteome</keyword>
<dbReference type="EMBL" id="BSYI01000009">
    <property type="protein sequence ID" value="GMG82298.1"/>
    <property type="molecule type" value="Genomic_DNA"/>
</dbReference>
<reference evidence="1 2" key="1">
    <citation type="submission" date="2023-04" db="EMBL/GenBank/DDBJ databases">
        <title>Marinoamorphus aggregata gen. nov., sp. Nov., isolate from tissue of brittle star Ophioplocus japonicus.</title>
        <authorList>
            <person name="Kawano K."/>
            <person name="Sawayama S."/>
            <person name="Nakagawa S."/>
        </authorList>
    </citation>
    <scope>NUCLEOTIDE SEQUENCE [LARGE SCALE GENOMIC DNA]</scope>
    <source>
        <strain evidence="1 2">NKW23</strain>
    </source>
</reference>
<dbReference type="NCBIfam" id="NF004347">
    <property type="entry name" value="PRK05728.1-4"/>
    <property type="match status" value="1"/>
</dbReference>